<reference evidence="2" key="2">
    <citation type="submission" date="2006-01" db="EMBL/GenBank/DDBJ databases">
        <authorList>
            <person name="Genoscope"/>
        </authorList>
    </citation>
    <scope>NUCLEOTIDE SEQUENCE</scope>
</reference>
<dbReference type="KEGG" id="kst:KSMBR1_3959"/>
<reference evidence="5" key="4">
    <citation type="submission" date="2017-10" db="EMBL/GenBank/DDBJ databases">
        <authorList>
            <person name="Frank J."/>
        </authorList>
    </citation>
    <scope>NUCLEOTIDE SEQUENCE [LARGE SCALE GENOMIC DNA]</scope>
</reference>
<dbReference type="PANTHER" id="PTHR33498">
    <property type="entry name" value="TRANSPOSASE FOR INSERTION SEQUENCE ELEMENT IS1557"/>
    <property type="match status" value="1"/>
</dbReference>
<dbReference type="AlphaFoldDB" id="Q1Q790"/>
<reference evidence="4" key="3">
    <citation type="submission" date="2017-10" db="EMBL/GenBank/DDBJ databases">
        <authorList>
            <person name="Banno H."/>
            <person name="Chua N.-H."/>
        </authorList>
    </citation>
    <scope>NUCLEOTIDE SEQUENCE [LARGE SCALE GENOMIC DNA]</scope>
    <source>
        <strain evidence="4">Kuenenia_mbr1_ru-nijmegen</strain>
    </source>
</reference>
<dbReference type="EMBL" id="CP049055">
    <property type="protein sequence ID" value="QII12017.1"/>
    <property type="molecule type" value="Genomic_DNA"/>
</dbReference>
<dbReference type="Proteomes" id="UP000221734">
    <property type="component" value="Chromosome Kuenenia_stuttgartiensis_MBR1"/>
</dbReference>
<dbReference type="InterPro" id="IPR002560">
    <property type="entry name" value="Transposase_DDE"/>
</dbReference>
<dbReference type="OrthoDB" id="286035at2"/>
<evidence type="ECO:0000313" key="4">
    <source>
        <dbReference type="EMBL" id="SOH06431.1"/>
    </source>
</evidence>
<evidence type="ECO:0000313" key="3">
    <source>
        <dbReference type="EMBL" id="QII12017.1"/>
    </source>
</evidence>
<dbReference type="InterPro" id="IPR047951">
    <property type="entry name" value="Transpos_ISL3"/>
</dbReference>
<evidence type="ECO:0000313" key="2">
    <source>
        <dbReference type="EMBL" id="CAJ73442.1"/>
    </source>
</evidence>
<protein>
    <recommendedName>
        <fullName evidence="1">Transposase IS204/IS1001/IS1096/IS1165 DDE domain-containing protein</fullName>
    </recommendedName>
</protein>
<keyword evidence="5" id="KW-1185">Reference proteome</keyword>
<gene>
    <name evidence="3" type="ORF">KsCSTR_26380</name>
    <name evidence="4" type="ORF">KSMBR1_3959</name>
    <name evidence="2" type="ORF">kuste2693</name>
</gene>
<accession>Q1Q790</accession>
<sequence>MGETPELKRDSRDIQVQLGQRISSRAVCGCLRPLASRDLENVTEIEIDEIQVWSGRKYLTLVYQLDSYAKRLLWSGHERKAKTLLKFLNELGKERCLRIKLVCSDMWAPYLKMIAKKAPQALNILDCFHIMKKFNDAIDQIRKEEVKKLKEEGADNVLEKSCWLLLKSPENLTEKQTVRLSRIVKINLSSVKSYLMREDFQRFWEYKYLVCADNPT</sequence>
<dbReference type="Proteomes" id="UP000501926">
    <property type="component" value="Chromosome"/>
</dbReference>
<evidence type="ECO:0000259" key="1">
    <source>
        <dbReference type="Pfam" id="PF01610"/>
    </source>
</evidence>
<dbReference type="Pfam" id="PF01610">
    <property type="entry name" value="DDE_Tnp_ISL3"/>
    <property type="match status" value="1"/>
</dbReference>
<evidence type="ECO:0000313" key="5">
    <source>
        <dbReference type="Proteomes" id="UP000221734"/>
    </source>
</evidence>
<dbReference type="EMBL" id="CT573071">
    <property type="protein sequence ID" value="CAJ73442.1"/>
    <property type="molecule type" value="Genomic_DNA"/>
</dbReference>
<organism evidence="2">
    <name type="scientific">Kuenenia stuttgartiensis</name>
    <dbReference type="NCBI Taxonomy" id="174633"/>
    <lineage>
        <taxon>Bacteria</taxon>
        <taxon>Pseudomonadati</taxon>
        <taxon>Planctomycetota</taxon>
        <taxon>Candidatus Brocadiia</taxon>
        <taxon>Candidatus Brocadiales</taxon>
        <taxon>Candidatus Brocadiaceae</taxon>
        <taxon>Candidatus Kuenenia</taxon>
    </lineage>
</organism>
<reference evidence="3 6" key="5">
    <citation type="submission" date="2020-02" db="EMBL/GenBank/DDBJ databases">
        <title>Newly sequenced genome of strain CSTR1 showed variability in Candidatus Kuenenia stuttgartiensis genomes.</title>
        <authorList>
            <person name="Ding C."/>
            <person name="Adrian L."/>
        </authorList>
    </citation>
    <scope>NUCLEOTIDE SEQUENCE [LARGE SCALE GENOMIC DNA]</scope>
    <source>
        <strain evidence="3 6">CSTR1</strain>
    </source>
</reference>
<proteinExistence type="predicted"/>
<evidence type="ECO:0000313" key="6">
    <source>
        <dbReference type="Proteomes" id="UP000501926"/>
    </source>
</evidence>
<reference evidence="2" key="1">
    <citation type="journal article" date="2006" name="Nature">
        <title>Deciphering the evolution and metabolism of an anammox bacterium from a community genome.</title>
        <authorList>
            <person name="Strous M."/>
            <person name="Pelletier E."/>
            <person name="Mangenot S."/>
            <person name="Rattei T."/>
            <person name="Lehner A."/>
            <person name="Taylor M.W."/>
            <person name="Horn M."/>
            <person name="Daims H."/>
            <person name="Bartol-Mavel D."/>
            <person name="Wincker P."/>
            <person name="Barbe V."/>
            <person name="Fonknechten N."/>
            <person name="Vallenet D."/>
            <person name="Segurens B."/>
            <person name="Schenowitz-Truong C."/>
            <person name="Medigue C."/>
            <person name="Collingro A."/>
            <person name="Snel B."/>
            <person name="Dutilh B.E."/>
            <person name="OpDenCamp H.J.M."/>
            <person name="vanDerDrift C."/>
            <person name="Cirpus I."/>
            <person name="vanDePas-Schoonen K.T."/>
            <person name="Harhangi H.R."/>
            <person name="vanNiftrik L."/>
            <person name="Schmid M."/>
            <person name="Keltjens J."/>
            <person name="vanDeVossenberg J."/>
            <person name="Kartal B."/>
            <person name="Meier H."/>
            <person name="Frishman D."/>
            <person name="Huynen M.A."/>
            <person name="Mewes H."/>
            <person name="Weissenbach J."/>
            <person name="Jetten M.S.M."/>
            <person name="Wagner M."/>
            <person name="LePaslier D."/>
        </authorList>
    </citation>
    <scope>NUCLEOTIDE SEQUENCE</scope>
</reference>
<feature type="domain" description="Transposase IS204/IS1001/IS1096/IS1165 DDE" evidence="1">
    <location>
        <begin position="45"/>
        <end position="207"/>
    </location>
</feature>
<name>Q1Q790_KUEST</name>
<dbReference type="PANTHER" id="PTHR33498:SF1">
    <property type="entry name" value="TRANSPOSASE FOR INSERTION SEQUENCE ELEMENT IS1557"/>
    <property type="match status" value="1"/>
</dbReference>
<dbReference type="EMBL" id="LT934425">
    <property type="protein sequence ID" value="SOH06431.1"/>
    <property type="molecule type" value="Genomic_DNA"/>
</dbReference>